<reference evidence="2" key="1">
    <citation type="journal article" date="2023" name="IScience">
        <title>Live-bearing cockroach genome reveals convergent evolutionary mechanisms linked to viviparity in insects and beyond.</title>
        <authorList>
            <person name="Fouks B."/>
            <person name="Harrison M.C."/>
            <person name="Mikhailova A.A."/>
            <person name="Marchal E."/>
            <person name="English S."/>
            <person name="Carruthers M."/>
            <person name="Jennings E.C."/>
            <person name="Chiamaka E.L."/>
            <person name="Frigard R.A."/>
            <person name="Pippel M."/>
            <person name="Attardo G.M."/>
            <person name="Benoit J.B."/>
            <person name="Bornberg-Bauer E."/>
            <person name="Tobe S.S."/>
        </authorList>
    </citation>
    <scope>NUCLEOTIDE SEQUENCE</scope>
    <source>
        <strain evidence="2">Stay&amp;Tobe</strain>
    </source>
</reference>
<dbReference type="Proteomes" id="UP001233999">
    <property type="component" value="Unassembled WGS sequence"/>
</dbReference>
<keyword evidence="1" id="KW-0472">Membrane</keyword>
<feature type="non-terminal residue" evidence="2">
    <location>
        <position position="1"/>
    </location>
</feature>
<proteinExistence type="predicted"/>
<evidence type="ECO:0000313" key="3">
    <source>
        <dbReference type="Proteomes" id="UP001233999"/>
    </source>
</evidence>
<gene>
    <name evidence="2" type="ORF">L9F63_015159</name>
</gene>
<sequence length="154" mass="18126">SNHSYRSGLSLIHSIIHRITHRITFVTTVISMVMTSMLYNCRVIRAVRILPMFIPWSHLIKIPSLNVKCTLRGEGKMLLLSLWFKIAFFDNVLKPTLLEYLNLSFHRLEYLNCVRLTFRLESLNYVRLAFRLVSHRLAFSVNRFTYVGVCAWCM</sequence>
<reference evidence="2" key="2">
    <citation type="submission" date="2023-05" db="EMBL/GenBank/DDBJ databases">
        <authorList>
            <person name="Fouks B."/>
        </authorList>
    </citation>
    <scope>NUCLEOTIDE SEQUENCE</scope>
    <source>
        <strain evidence="2">Stay&amp;Tobe</strain>
        <tissue evidence="2">Testes</tissue>
    </source>
</reference>
<evidence type="ECO:0000256" key="1">
    <source>
        <dbReference type="SAM" id="Phobius"/>
    </source>
</evidence>
<name>A0AAD8A6C3_DIPPU</name>
<keyword evidence="1" id="KW-0812">Transmembrane</keyword>
<dbReference type="AlphaFoldDB" id="A0AAD8A6C3"/>
<feature type="transmembrane region" description="Helical" evidence="1">
    <location>
        <begin position="21"/>
        <end position="39"/>
    </location>
</feature>
<feature type="non-terminal residue" evidence="2">
    <location>
        <position position="154"/>
    </location>
</feature>
<comment type="caution">
    <text evidence="2">The sequence shown here is derived from an EMBL/GenBank/DDBJ whole genome shotgun (WGS) entry which is preliminary data.</text>
</comment>
<keyword evidence="1" id="KW-1133">Transmembrane helix</keyword>
<accession>A0AAD8A6C3</accession>
<keyword evidence="3" id="KW-1185">Reference proteome</keyword>
<organism evidence="2 3">
    <name type="scientific">Diploptera punctata</name>
    <name type="common">Pacific beetle cockroach</name>
    <dbReference type="NCBI Taxonomy" id="6984"/>
    <lineage>
        <taxon>Eukaryota</taxon>
        <taxon>Metazoa</taxon>
        <taxon>Ecdysozoa</taxon>
        <taxon>Arthropoda</taxon>
        <taxon>Hexapoda</taxon>
        <taxon>Insecta</taxon>
        <taxon>Pterygota</taxon>
        <taxon>Neoptera</taxon>
        <taxon>Polyneoptera</taxon>
        <taxon>Dictyoptera</taxon>
        <taxon>Blattodea</taxon>
        <taxon>Blaberoidea</taxon>
        <taxon>Blaberidae</taxon>
        <taxon>Diplopterinae</taxon>
        <taxon>Diploptera</taxon>
    </lineage>
</organism>
<protein>
    <submittedName>
        <fullName evidence="2">Uncharacterized protein</fullName>
    </submittedName>
</protein>
<dbReference type="EMBL" id="JASPKZ010003449">
    <property type="protein sequence ID" value="KAJ9593284.1"/>
    <property type="molecule type" value="Genomic_DNA"/>
</dbReference>
<evidence type="ECO:0000313" key="2">
    <source>
        <dbReference type="EMBL" id="KAJ9593284.1"/>
    </source>
</evidence>